<gene>
    <name evidence="2" type="ORF">M8542_02645</name>
</gene>
<dbReference type="RefSeq" id="WP_257918333.1">
    <property type="nucleotide sequence ID" value="NZ_JAMXQV010000001.1"/>
</dbReference>
<evidence type="ECO:0000256" key="1">
    <source>
        <dbReference type="SAM" id="MobiDB-lite"/>
    </source>
</evidence>
<proteinExistence type="predicted"/>
<dbReference type="EMBL" id="JAMXQV010000001">
    <property type="protein sequence ID" value="MCR6481706.1"/>
    <property type="molecule type" value="Genomic_DNA"/>
</dbReference>
<feature type="compositionally biased region" description="Low complexity" evidence="1">
    <location>
        <begin position="191"/>
        <end position="202"/>
    </location>
</feature>
<name>A0A9X2SID8_9PSEU</name>
<sequence>MIMALHVVIKEKPVDLRRQLMEGRASVPLVGSVTKVERIHPPFVVLDSAGVEIVDVTEYLRDLALGDASPLSGRSYAFGLLRWFRMLWLLGVTWEKATEAEVAVLVGWLRTAPNPQRRRSAPGTSGPGGINPRTGKPTLAAGLCPHDDQPRLVLGERVLRIPRPSRSRTGGQSGAVLAATPSRAGPLEPVGTQAGNGQGTAASPSYEPSATTPNASSDDPPSASASQL</sequence>
<comment type="caution">
    <text evidence="2">The sequence shown here is derived from an EMBL/GenBank/DDBJ whole genome shotgun (WGS) entry which is preliminary data.</text>
</comment>
<dbReference type="Proteomes" id="UP001144096">
    <property type="component" value="Unassembled WGS sequence"/>
</dbReference>
<keyword evidence="3" id="KW-1185">Reference proteome</keyword>
<organism evidence="2 3">
    <name type="scientific">Amycolatopsis iheyensis</name>
    <dbReference type="NCBI Taxonomy" id="2945988"/>
    <lineage>
        <taxon>Bacteria</taxon>
        <taxon>Bacillati</taxon>
        <taxon>Actinomycetota</taxon>
        <taxon>Actinomycetes</taxon>
        <taxon>Pseudonocardiales</taxon>
        <taxon>Pseudonocardiaceae</taxon>
        <taxon>Amycolatopsis</taxon>
    </lineage>
</organism>
<feature type="compositionally biased region" description="Low complexity" evidence="1">
    <location>
        <begin position="215"/>
        <end position="228"/>
    </location>
</feature>
<accession>A0A9X2SID8</accession>
<evidence type="ECO:0000313" key="3">
    <source>
        <dbReference type="Proteomes" id="UP001144096"/>
    </source>
</evidence>
<feature type="region of interest" description="Disordered" evidence="1">
    <location>
        <begin position="114"/>
        <end position="228"/>
    </location>
</feature>
<reference evidence="2" key="1">
    <citation type="submission" date="2022-06" db="EMBL/GenBank/DDBJ databases">
        <title>Amycolatopsis iheyaensis sp. nov., a new species of the genus Amycolatopsis isolated from soil in Iheya island, Japan.</title>
        <authorList>
            <person name="Ngamcharungchit C."/>
            <person name="Kanto H."/>
            <person name="Take A."/>
            <person name="Intra B."/>
            <person name="Matsumoto A."/>
            <person name="Panbangred W."/>
            <person name="Inahashi Y."/>
        </authorList>
    </citation>
    <scope>NUCLEOTIDE SEQUENCE</scope>
    <source>
        <strain evidence="2">OK19-0408</strain>
    </source>
</reference>
<dbReference type="AlphaFoldDB" id="A0A9X2SID8"/>
<protein>
    <submittedName>
        <fullName evidence="2">Uncharacterized protein</fullName>
    </submittedName>
</protein>
<evidence type="ECO:0000313" key="2">
    <source>
        <dbReference type="EMBL" id="MCR6481706.1"/>
    </source>
</evidence>